<evidence type="ECO:0000313" key="4">
    <source>
        <dbReference type="Proteomes" id="UP000663889"/>
    </source>
</evidence>
<sequence>MTSLSENDSKNEINIDSKQCPIENEHSSLNNNDSLLITTVIQKSSDNDQKQEELNEKGQSNDLTSEIEETDITNEINNNDALVNTSPPIVTTNEEQKQQEKEATQSTVNHDEHEHGSRKLFNSKFKYSSMPYHRSSYYTNGHPYGPAPYYYYSIPPSLFEKPTPLMFIPTLQPSSSSSSSSPSSSRDNQNGNSTTISPQNLPPRLRQTSITENESNLQVSSTTLPSTSSSSLTTTNGRRHHHYRSILPRGSSNYYSSHLPPPLMATPPGVLYTYPPTVHQPGHIAYNIRPVDEFEYLAFQQQMMNLPPTPLLWPPPPPPSTPITSHGHPYFPSYPINELPSPSTYMLNNTTMTQSTNSFLNPEAAEWIPLHNDNELSSRDNNNNILINDEINFPPLNSTTINNSQTISNVNNHIENDSEQIDASSEIPSTNNNNNNSDNTNDISQIQTDNSNILSSQSNSKIESTNTSTSSSSQDDNNNKPLSSSPIKITPITYSTIISQTSENNKTNKTNTNTQQQQQQRRQPQQQSTNHIHNQLPPRDRTTKQQQQQRTQNNISSTSFSNTNSHRRQSFNNNRNNNRNILSSETNSLPKQQQQQQQPQINDDWIEVKSKKTKKFDRVINDNSSEKLILDEQIHKSVSPPLSLTSTGENTTTTTFTSEDDFDEKDHINNDLVIIIDNHVTNDYNQIIVDDIHRRLDNNERLLIIMRGCPGSGKSTLAKSLNHGYNGLILSADDYFTDNNLNKYTFDSNKLDDAHRYTCRRATDALKRNISPIIIDNTNTQTWEMKPYVAMGKEAGYDILLVEPQTPWRYKARELFKRNVHNLPIRRIKEMLNRFEHNITIQSIINQIPSLTITNNLISTEQQNLNKNNEIIDSLLISKKFYNIIDDSLIIDDVRLCINDMILFLTSNFYQTTLLSSTSILTTTTTTVTTTSQPSSPLSVSFHDLSLISTSSSSTTTTTSLPPTPSTSHTRFHRPLTRFSFSSTTNQDHSFNTEHILRIPSSTFSRCIDTTNLTPQLSTQSNIIGKKRRKNKNKQQSNEILLNVNNNNNNNNMDNEEDNLQQQPTFHVILPEECSDFVVIDENNDNDWIDNVNRNFDIQINSLKNHSSTLSHQQKQLTNPKNYELLNIIHNELNKPLHNSFLSTKHIGIQCSSNDFNSQINHSDRILIGHLSSISTQFIITSSLLPLPGYNECGIQVDLIDNNIDLLIDIYSNHLSIETIQQFYEICHFDIQWTRTQIDEYLQNNNIQQTHILTLQQLCLNVLNQWNEQIKSINPLVDIKSIDDLLQDINDDEIFEELTLNNTNIEYIDINQINIPLTMINSLEELYGELPNKSIILSNNNNNNILLPLDNNLSINIYQALQRFLIKSNQIKKPVIENQIKKTKNSIQQWKLSSDNQLNSDINTNHIPSLKQIMNEEQQQQQVVKSQKSKQKCQLDYATEFKLKELERHFPTLDSDLLYDIFHENEYNYEITLVCISKMFDENTSITNLHKSSSIISTNSISTSKKPIEPVLESYENLRRNVFHHAQQRKEFYIKAQQANHHGMSCVASFYIHRASEETQSMKNANRIAYERLLCWKLEQYHETKRIDLHGLHLTEALNLFKQIEQEFNEENQRTTPKSIEIITDYGKNSIYGGGHEKIHSAILAYLQQQNYKYSEPNKGVILLQLTNVRN</sequence>
<feature type="compositionally biased region" description="Basic and acidic residues" evidence="1">
    <location>
        <begin position="94"/>
        <end position="117"/>
    </location>
</feature>
<feature type="compositionally biased region" description="Low complexity" evidence="1">
    <location>
        <begin position="544"/>
        <end position="584"/>
    </location>
</feature>
<dbReference type="GO" id="GO:0005634">
    <property type="term" value="C:nucleus"/>
    <property type="evidence" value="ECO:0007669"/>
    <property type="project" value="TreeGrafter"/>
</dbReference>
<feature type="compositionally biased region" description="Polar residues" evidence="1">
    <location>
        <begin position="186"/>
        <end position="199"/>
    </location>
</feature>
<dbReference type="InterPro" id="IPR052772">
    <property type="entry name" value="Endo/PolyKinase_Domain-Protein"/>
</dbReference>
<feature type="compositionally biased region" description="Low complexity" evidence="1">
    <location>
        <begin position="173"/>
        <end position="185"/>
    </location>
</feature>
<dbReference type="GO" id="GO:0004519">
    <property type="term" value="F:endonuclease activity"/>
    <property type="evidence" value="ECO:0007669"/>
    <property type="project" value="TreeGrafter"/>
</dbReference>
<name>A0A813XXH6_9BILA</name>
<feature type="compositionally biased region" description="Low complexity" evidence="1">
    <location>
        <begin position="429"/>
        <end position="442"/>
    </location>
</feature>
<gene>
    <name evidence="3" type="ORF">SEV965_LOCUS4154</name>
</gene>
<dbReference type="InterPro" id="IPR027417">
    <property type="entry name" value="P-loop_NTPase"/>
</dbReference>
<feature type="region of interest" description="Disordered" evidence="1">
    <location>
        <begin position="421"/>
        <end position="488"/>
    </location>
</feature>
<feature type="compositionally biased region" description="Low complexity" evidence="1">
    <location>
        <begin position="220"/>
        <end position="235"/>
    </location>
</feature>
<comment type="caution">
    <text evidence="3">The sequence shown here is derived from an EMBL/GenBank/DDBJ whole genome shotgun (WGS) entry which is preliminary data.</text>
</comment>
<organism evidence="3 4">
    <name type="scientific">Rotaria sordida</name>
    <dbReference type="NCBI Taxonomy" id="392033"/>
    <lineage>
        <taxon>Eukaryota</taxon>
        <taxon>Metazoa</taxon>
        <taxon>Spiralia</taxon>
        <taxon>Gnathifera</taxon>
        <taxon>Rotifera</taxon>
        <taxon>Eurotatoria</taxon>
        <taxon>Bdelloidea</taxon>
        <taxon>Philodinida</taxon>
        <taxon>Philodinidae</taxon>
        <taxon>Rotaria</taxon>
    </lineage>
</organism>
<protein>
    <recommendedName>
        <fullName evidence="2">Smr domain-containing protein</fullName>
    </recommendedName>
</protein>
<accession>A0A813XXH6</accession>
<dbReference type="InterPro" id="IPR036063">
    <property type="entry name" value="Smr_dom_sf"/>
</dbReference>
<dbReference type="EMBL" id="CAJNOU010000115">
    <property type="protein sequence ID" value="CAF0871778.1"/>
    <property type="molecule type" value="Genomic_DNA"/>
</dbReference>
<dbReference type="PANTHER" id="PTHR46535:SF1">
    <property type="entry name" value="NEDD4-BINDING PROTEIN 2"/>
    <property type="match status" value="1"/>
</dbReference>
<dbReference type="Gene3D" id="3.40.50.300">
    <property type="entry name" value="P-loop containing nucleotide triphosphate hydrolases"/>
    <property type="match status" value="1"/>
</dbReference>
<feature type="domain" description="Smr" evidence="2">
    <location>
        <begin position="1587"/>
        <end position="1667"/>
    </location>
</feature>
<dbReference type="SUPFAM" id="SSF52540">
    <property type="entry name" value="P-loop containing nucleoside triphosphate hydrolases"/>
    <property type="match status" value="1"/>
</dbReference>
<feature type="compositionally biased region" description="Polar residues" evidence="1">
    <location>
        <begin position="443"/>
        <end position="457"/>
    </location>
</feature>
<feature type="compositionally biased region" description="Polar residues" evidence="1">
    <location>
        <begin position="81"/>
        <end position="90"/>
    </location>
</feature>
<feature type="compositionally biased region" description="Polar residues" evidence="1">
    <location>
        <begin position="206"/>
        <end position="219"/>
    </location>
</feature>
<dbReference type="InterPro" id="IPR002625">
    <property type="entry name" value="Smr_dom"/>
</dbReference>
<evidence type="ECO:0000256" key="1">
    <source>
        <dbReference type="SAM" id="MobiDB-lite"/>
    </source>
</evidence>
<feature type="region of interest" description="Disordered" evidence="1">
    <location>
        <begin position="1"/>
        <end position="120"/>
    </location>
</feature>
<reference evidence="3" key="1">
    <citation type="submission" date="2021-02" db="EMBL/GenBank/DDBJ databases">
        <authorList>
            <person name="Nowell W R."/>
        </authorList>
    </citation>
    <scope>NUCLEOTIDE SEQUENCE</scope>
</reference>
<proteinExistence type="predicted"/>
<dbReference type="PROSITE" id="PS50828">
    <property type="entry name" value="SMR"/>
    <property type="match status" value="1"/>
</dbReference>
<evidence type="ECO:0000259" key="2">
    <source>
        <dbReference type="PROSITE" id="PS50828"/>
    </source>
</evidence>
<dbReference type="SUPFAM" id="SSF160443">
    <property type="entry name" value="SMR domain-like"/>
    <property type="match status" value="1"/>
</dbReference>
<dbReference type="SMART" id="SM01162">
    <property type="entry name" value="DUF1771"/>
    <property type="match status" value="1"/>
</dbReference>
<feature type="region of interest" description="Disordered" evidence="1">
    <location>
        <begin position="501"/>
        <end position="604"/>
    </location>
</feature>
<feature type="region of interest" description="Disordered" evidence="1">
    <location>
        <begin position="640"/>
        <end position="659"/>
    </location>
</feature>
<feature type="compositionally biased region" description="Low complexity" evidence="1">
    <location>
        <begin position="458"/>
        <end position="476"/>
    </location>
</feature>
<feature type="compositionally biased region" description="Low complexity" evidence="1">
    <location>
        <begin position="950"/>
        <end position="969"/>
    </location>
</feature>
<feature type="compositionally biased region" description="Low complexity" evidence="1">
    <location>
        <begin position="501"/>
        <end position="530"/>
    </location>
</feature>
<dbReference type="Pfam" id="PF08590">
    <property type="entry name" value="DUF1771"/>
    <property type="match status" value="1"/>
</dbReference>
<evidence type="ECO:0000313" key="3">
    <source>
        <dbReference type="EMBL" id="CAF0871778.1"/>
    </source>
</evidence>
<dbReference type="Proteomes" id="UP000663889">
    <property type="component" value="Unassembled WGS sequence"/>
</dbReference>
<feature type="compositionally biased region" description="Polar residues" evidence="1">
    <location>
        <begin position="27"/>
        <end position="44"/>
    </location>
</feature>
<dbReference type="PANTHER" id="PTHR46535">
    <property type="entry name" value="NEDD4-BINDING PROTEIN 2"/>
    <property type="match status" value="1"/>
</dbReference>
<feature type="compositionally biased region" description="Low complexity" evidence="1">
    <location>
        <begin position="642"/>
        <end position="657"/>
    </location>
</feature>
<dbReference type="SMART" id="SM00463">
    <property type="entry name" value="SMR"/>
    <property type="match status" value="1"/>
</dbReference>
<dbReference type="InterPro" id="IPR013899">
    <property type="entry name" value="DUF1771"/>
</dbReference>
<feature type="region of interest" description="Disordered" evidence="1">
    <location>
        <begin position="950"/>
        <end position="973"/>
    </location>
</feature>
<feature type="compositionally biased region" description="Basic and acidic residues" evidence="1">
    <location>
        <begin position="45"/>
        <end position="56"/>
    </location>
</feature>
<feature type="region of interest" description="Disordered" evidence="1">
    <location>
        <begin position="170"/>
        <end position="251"/>
    </location>
</feature>
<dbReference type="Gene3D" id="3.30.1370.110">
    <property type="match status" value="1"/>
</dbReference>
<dbReference type="Pfam" id="PF13671">
    <property type="entry name" value="AAA_33"/>
    <property type="match status" value="1"/>
</dbReference>